<feature type="transmembrane region" description="Helical" evidence="1">
    <location>
        <begin position="107"/>
        <end position="125"/>
    </location>
</feature>
<keyword evidence="1" id="KW-0812">Transmembrane</keyword>
<evidence type="ECO:0000313" key="2">
    <source>
        <dbReference type="EMBL" id="MEO1768085.1"/>
    </source>
</evidence>
<keyword evidence="1" id="KW-0472">Membrane</keyword>
<gene>
    <name evidence="2" type="ORF">V6E02_12840</name>
</gene>
<dbReference type="InterPro" id="IPR037185">
    <property type="entry name" value="EmrE-like"/>
</dbReference>
<dbReference type="EMBL" id="JBAJEX010000021">
    <property type="protein sequence ID" value="MEO1768085.1"/>
    <property type="molecule type" value="Genomic_DNA"/>
</dbReference>
<feature type="transmembrane region" description="Helical" evidence="1">
    <location>
        <begin position="44"/>
        <end position="68"/>
    </location>
</feature>
<sequence length="195" mass="20506">TQRPHHRLGQQTPLSFLLQHQPECQRWWTHTGVALVLRPTFDDAAALGGLAGLLSGLTSALAYLQVAALSRAGEPESRTVFYFSLGAAVVGLAGTLFLGASPLTTPAALWLIPIGLLAVLGQLCMTRAYASGATLVVANLQYFGIAFAALYGLAVFGDRLPLSGWVGMALIVGSGVAATFLRERAVPRLPAEEHA</sequence>
<comment type="caution">
    <text evidence="2">The sequence shown here is derived from an EMBL/GenBank/DDBJ whole genome shotgun (WGS) entry which is preliminary data.</text>
</comment>
<feature type="non-terminal residue" evidence="2">
    <location>
        <position position="1"/>
    </location>
</feature>
<keyword evidence="1" id="KW-1133">Transmembrane helix</keyword>
<dbReference type="SUPFAM" id="SSF103481">
    <property type="entry name" value="Multidrug resistance efflux transporter EmrE"/>
    <property type="match status" value="1"/>
</dbReference>
<feature type="transmembrane region" description="Helical" evidence="1">
    <location>
        <begin position="162"/>
        <end position="181"/>
    </location>
</feature>
<evidence type="ECO:0008006" key="4">
    <source>
        <dbReference type="Google" id="ProtNLM"/>
    </source>
</evidence>
<protein>
    <recommendedName>
        <fullName evidence="4">EamA family transporter</fullName>
    </recommendedName>
</protein>
<evidence type="ECO:0000313" key="3">
    <source>
        <dbReference type="Proteomes" id="UP001482231"/>
    </source>
</evidence>
<name>A0ABV0EHE4_9BURK</name>
<reference evidence="2 3" key="1">
    <citation type="submission" date="2024-02" db="EMBL/GenBank/DDBJ databases">
        <title>New thermophilic sulfur-oxidizing bacteria from a hot springs of the Uzon caldera (Kamchatka, Russia).</title>
        <authorList>
            <person name="Dukat A.M."/>
            <person name="Elcheninov A.G."/>
            <person name="Frolov E.N."/>
        </authorList>
    </citation>
    <scope>NUCLEOTIDE SEQUENCE [LARGE SCALE GENOMIC DNA]</scope>
    <source>
        <strain evidence="2 3">AK1</strain>
    </source>
</reference>
<accession>A0ABV0EHE4</accession>
<proteinExistence type="predicted"/>
<feature type="transmembrane region" description="Helical" evidence="1">
    <location>
        <begin position="132"/>
        <end position="156"/>
    </location>
</feature>
<organism evidence="2 3">
    <name type="scientific">Thiobacter aerophilum</name>
    <dbReference type="NCBI Taxonomy" id="3121275"/>
    <lineage>
        <taxon>Bacteria</taxon>
        <taxon>Pseudomonadati</taxon>
        <taxon>Pseudomonadota</taxon>
        <taxon>Betaproteobacteria</taxon>
        <taxon>Burkholderiales</taxon>
        <taxon>Thiobacteraceae</taxon>
        <taxon>Thiobacter</taxon>
    </lineage>
</organism>
<keyword evidence="3" id="KW-1185">Reference proteome</keyword>
<evidence type="ECO:0000256" key="1">
    <source>
        <dbReference type="SAM" id="Phobius"/>
    </source>
</evidence>
<feature type="transmembrane region" description="Helical" evidence="1">
    <location>
        <begin position="80"/>
        <end position="101"/>
    </location>
</feature>
<dbReference type="Proteomes" id="UP001482231">
    <property type="component" value="Unassembled WGS sequence"/>
</dbReference>